<dbReference type="AlphaFoldDB" id="A0A285IA03"/>
<keyword evidence="2" id="KW-1185">Reference proteome</keyword>
<name>A0A285IA03_9ACTN</name>
<dbReference type="EMBL" id="OBDY01000007">
    <property type="protein sequence ID" value="SNY44795.1"/>
    <property type="molecule type" value="Genomic_DNA"/>
</dbReference>
<accession>A0A285IA03</accession>
<evidence type="ECO:0000313" key="1">
    <source>
        <dbReference type="EMBL" id="SNY44795.1"/>
    </source>
</evidence>
<organism evidence="1 2">
    <name type="scientific">Paractinoplanes atraurantiacus</name>
    <dbReference type="NCBI Taxonomy" id="1036182"/>
    <lineage>
        <taxon>Bacteria</taxon>
        <taxon>Bacillati</taxon>
        <taxon>Actinomycetota</taxon>
        <taxon>Actinomycetes</taxon>
        <taxon>Micromonosporales</taxon>
        <taxon>Micromonosporaceae</taxon>
        <taxon>Paractinoplanes</taxon>
    </lineage>
</organism>
<sequence length="130" mass="14594">MNYFEQFPALVSVALEESWVTAFRHDTTTVTFALDAVMTTEHPRYHPPRPGEVHATEPAVLTITGNDLTFTPSGAHPNRDPNGELDFGNIDTFTLSDPAAMRWRLTGEWGELTVTRPRVSLAWRHRAAPH</sequence>
<reference evidence="1 2" key="1">
    <citation type="submission" date="2017-09" db="EMBL/GenBank/DDBJ databases">
        <authorList>
            <person name="Ehlers B."/>
            <person name="Leendertz F.H."/>
        </authorList>
    </citation>
    <scope>NUCLEOTIDE SEQUENCE [LARGE SCALE GENOMIC DNA]</scope>
    <source>
        <strain evidence="1 2">CGMCC 4.6857</strain>
    </source>
</reference>
<protein>
    <submittedName>
        <fullName evidence="1">Uncharacterized protein</fullName>
    </submittedName>
</protein>
<dbReference type="RefSeq" id="WP_097321313.1">
    <property type="nucleotide sequence ID" value="NZ_OBDY01000007.1"/>
</dbReference>
<dbReference type="Proteomes" id="UP000219612">
    <property type="component" value="Unassembled WGS sequence"/>
</dbReference>
<dbReference type="OrthoDB" id="7876709at2"/>
<evidence type="ECO:0000313" key="2">
    <source>
        <dbReference type="Proteomes" id="UP000219612"/>
    </source>
</evidence>
<gene>
    <name evidence="1" type="ORF">SAMN05421748_107126</name>
</gene>
<proteinExistence type="predicted"/>